<comment type="subunit">
    <text evidence="3 7">Homodecamer; pentamer of dimers.</text>
</comment>
<dbReference type="NCBIfam" id="TIGR00222">
    <property type="entry name" value="panB"/>
    <property type="match status" value="1"/>
</dbReference>
<proteinExistence type="inferred from homology"/>
<comment type="caution">
    <text evidence="11">The sequence shown here is derived from an EMBL/GenBank/DDBJ whole genome shotgun (WGS) entry which is preliminary data.</text>
</comment>
<comment type="similarity">
    <text evidence="2 7">Belongs to the PanB family.</text>
</comment>
<dbReference type="InterPro" id="IPR003700">
    <property type="entry name" value="Pantoate_hydroxy_MeTrfase"/>
</dbReference>
<evidence type="ECO:0000313" key="12">
    <source>
        <dbReference type="Proteomes" id="UP000317316"/>
    </source>
</evidence>
<evidence type="ECO:0000256" key="6">
    <source>
        <dbReference type="ARBA" id="ARBA00056497"/>
    </source>
</evidence>
<keyword evidence="7 10" id="KW-0460">Magnesium</keyword>
<accession>A0A544THM8</accession>
<comment type="cofactor">
    <cofactor evidence="7 10">
        <name>Mg(2+)</name>
        <dbReference type="ChEBI" id="CHEBI:18420"/>
    </cofactor>
    <text evidence="7 10">Binds 1 Mg(2+) ion per subunit.</text>
</comment>
<sequence>MKTTSNFVEMKKKEEKITMMTAYDHPTAKFAEEAGIDMLLVGDSVGMVVLGYDSTVLVTMEDMIHHGKAARRGAPNTFLVVDMPFGTYHGSLDQSLANAVRIMQQTGAQAVKVEGADDVLLVIEKLTSAGIPVVAHLGLTPQSAGVLGGYKVQGKTAEAAEKLIEDAKKCEAVGACAVVLECIPHQLTAKVSEELIIPTIGIGAGATADGQVLVFHDLVKYGTHHIPKFVKEFANVGGPIAAGIQQYVEEVKSGSFPALEHSFTMKEEQLNQLYGGTTHANSSNNR</sequence>
<comment type="function">
    <text evidence="6 7">Catalyzes the reversible reaction in which hydroxymethyl group from 5,10-methylenetetrahydrofolate is transferred onto alpha-ketoisovalerate to form ketopantoate.</text>
</comment>
<evidence type="ECO:0000256" key="5">
    <source>
        <dbReference type="ARBA" id="ARBA00022679"/>
    </source>
</evidence>
<feature type="binding site" evidence="7 10">
    <location>
        <position position="43"/>
    </location>
    <ligand>
        <name>Mg(2+)</name>
        <dbReference type="ChEBI" id="CHEBI:18420"/>
    </ligand>
</feature>
<dbReference type="FunFam" id="3.20.20.60:FF:000003">
    <property type="entry name" value="3-methyl-2-oxobutanoate hydroxymethyltransferase"/>
    <property type="match status" value="1"/>
</dbReference>
<dbReference type="EC" id="2.1.2.11" evidence="7"/>
<evidence type="ECO:0000313" key="11">
    <source>
        <dbReference type="EMBL" id="TQR16946.1"/>
    </source>
</evidence>
<dbReference type="Proteomes" id="UP000317316">
    <property type="component" value="Unassembled WGS sequence"/>
</dbReference>
<evidence type="ECO:0000256" key="2">
    <source>
        <dbReference type="ARBA" id="ARBA00008676"/>
    </source>
</evidence>
<comment type="catalytic activity">
    <reaction evidence="7">
        <text>(6R)-5,10-methylene-5,6,7,8-tetrahydrofolate + 3-methyl-2-oxobutanoate + H2O = 2-dehydropantoate + (6S)-5,6,7,8-tetrahydrofolate</text>
        <dbReference type="Rhea" id="RHEA:11824"/>
        <dbReference type="ChEBI" id="CHEBI:11561"/>
        <dbReference type="ChEBI" id="CHEBI:11851"/>
        <dbReference type="ChEBI" id="CHEBI:15377"/>
        <dbReference type="ChEBI" id="CHEBI:15636"/>
        <dbReference type="ChEBI" id="CHEBI:57453"/>
        <dbReference type="EC" id="2.1.2.11"/>
    </reaction>
</comment>
<dbReference type="RefSeq" id="WP_142537189.1">
    <property type="nucleotide sequence ID" value="NZ_BMIE01000002.1"/>
</dbReference>
<reference evidence="11 12" key="1">
    <citation type="submission" date="2019-05" db="EMBL/GenBank/DDBJ databases">
        <title>Psychrobacillus vulpis sp. nov., a new species isolated from feces of a red fox that inhabits in The Tablas de Daimiel Natural Park, Albacete, Spain.</title>
        <authorList>
            <person name="Rodriguez M."/>
            <person name="Reina J.C."/>
            <person name="Bejar V."/>
            <person name="Llamas I."/>
        </authorList>
    </citation>
    <scope>NUCLEOTIDE SEQUENCE [LARGE SCALE GENOMIC DNA]</scope>
    <source>
        <strain evidence="11 12">NEAU-3TGS17</strain>
    </source>
</reference>
<keyword evidence="5 7" id="KW-0808">Transferase</keyword>
<feature type="binding site" evidence="7 10">
    <location>
        <position position="114"/>
    </location>
    <ligand>
        <name>Mg(2+)</name>
        <dbReference type="ChEBI" id="CHEBI:18420"/>
    </ligand>
</feature>
<dbReference type="AlphaFoldDB" id="A0A544THM8"/>
<comment type="pathway">
    <text evidence="1 7">Cofactor biosynthesis; (R)-pantothenate biosynthesis; (R)-pantoate from 3-methyl-2-oxobutanoate: step 1/2.</text>
</comment>
<dbReference type="GO" id="GO:0003864">
    <property type="term" value="F:3-methyl-2-oxobutanoate hydroxymethyltransferase activity"/>
    <property type="evidence" value="ECO:0007669"/>
    <property type="project" value="UniProtKB-UniRule"/>
</dbReference>
<dbReference type="GO" id="GO:0008168">
    <property type="term" value="F:methyltransferase activity"/>
    <property type="evidence" value="ECO:0007669"/>
    <property type="project" value="UniProtKB-KW"/>
</dbReference>
<feature type="binding site" evidence="7 9">
    <location>
        <begin position="43"/>
        <end position="44"/>
    </location>
    <ligand>
        <name>3-methyl-2-oxobutanoate</name>
        <dbReference type="ChEBI" id="CHEBI:11851"/>
    </ligand>
</feature>
<organism evidence="11 12">
    <name type="scientific">Psychrobacillus lasiicapitis</name>
    <dbReference type="NCBI Taxonomy" id="1636719"/>
    <lineage>
        <taxon>Bacteria</taxon>
        <taxon>Bacillati</taxon>
        <taxon>Bacillota</taxon>
        <taxon>Bacilli</taxon>
        <taxon>Bacillales</taxon>
        <taxon>Bacillaceae</taxon>
        <taxon>Psychrobacillus</taxon>
    </lineage>
</organism>
<dbReference type="InterPro" id="IPR015813">
    <property type="entry name" value="Pyrv/PenolPyrv_kinase-like_dom"/>
</dbReference>
<dbReference type="GO" id="GO:0000287">
    <property type="term" value="F:magnesium ion binding"/>
    <property type="evidence" value="ECO:0007669"/>
    <property type="project" value="TreeGrafter"/>
</dbReference>
<dbReference type="PANTHER" id="PTHR20881:SF0">
    <property type="entry name" value="3-METHYL-2-OXOBUTANOATE HYDROXYMETHYLTRANSFERASE"/>
    <property type="match status" value="1"/>
</dbReference>
<evidence type="ECO:0000256" key="1">
    <source>
        <dbReference type="ARBA" id="ARBA00005033"/>
    </source>
</evidence>
<name>A0A544THM8_9BACI</name>
<feature type="binding site" evidence="7 9">
    <location>
        <position position="112"/>
    </location>
    <ligand>
        <name>3-methyl-2-oxobutanoate</name>
        <dbReference type="ChEBI" id="CHEBI:11851"/>
    </ligand>
</feature>
<evidence type="ECO:0000256" key="7">
    <source>
        <dbReference type="HAMAP-Rule" id="MF_00156"/>
    </source>
</evidence>
<dbReference type="GO" id="GO:0015940">
    <property type="term" value="P:pantothenate biosynthetic process"/>
    <property type="evidence" value="ECO:0007669"/>
    <property type="project" value="UniProtKB-UniRule"/>
</dbReference>
<protein>
    <recommendedName>
        <fullName evidence="7">3-methyl-2-oxobutanoate hydroxymethyltransferase</fullName>
        <ecNumber evidence="7">2.1.2.11</ecNumber>
    </recommendedName>
    <alternativeName>
        <fullName evidence="7">Ketopantoate hydroxymethyltransferase</fullName>
        <shortName evidence="7">KPHMT</shortName>
    </alternativeName>
</protein>
<dbReference type="HAMAP" id="MF_00156">
    <property type="entry name" value="PanB"/>
    <property type="match status" value="1"/>
</dbReference>
<evidence type="ECO:0000256" key="3">
    <source>
        <dbReference type="ARBA" id="ARBA00011424"/>
    </source>
</evidence>
<comment type="subcellular location">
    <subcellularLocation>
        <location evidence="7">Cytoplasm</location>
    </subcellularLocation>
</comment>
<dbReference type="UniPathway" id="UPA00028">
    <property type="reaction ID" value="UER00003"/>
</dbReference>
<dbReference type="PIRSF" id="PIRSF000388">
    <property type="entry name" value="Pantoate_hydroxy_MeTrfase"/>
    <property type="match status" value="1"/>
</dbReference>
<dbReference type="InterPro" id="IPR040442">
    <property type="entry name" value="Pyrv_kinase-like_dom_sf"/>
</dbReference>
<feature type="binding site" evidence="7 9">
    <location>
        <position position="82"/>
    </location>
    <ligand>
        <name>3-methyl-2-oxobutanoate</name>
        <dbReference type="ChEBI" id="CHEBI:11851"/>
    </ligand>
</feature>
<dbReference type="Pfam" id="PF02548">
    <property type="entry name" value="Pantoate_transf"/>
    <property type="match status" value="1"/>
</dbReference>
<keyword evidence="11" id="KW-0489">Methyltransferase</keyword>
<evidence type="ECO:0000256" key="10">
    <source>
        <dbReference type="PIRSR" id="PIRSR000388-3"/>
    </source>
</evidence>
<dbReference type="EMBL" id="VDGH01000001">
    <property type="protein sequence ID" value="TQR16946.1"/>
    <property type="molecule type" value="Genomic_DNA"/>
</dbReference>
<evidence type="ECO:0000256" key="4">
    <source>
        <dbReference type="ARBA" id="ARBA00022655"/>
    </source>
</evidence>
<dbReference type="CDD" id="cd06557">
    <property type="entry name" value="KPHMT-like"/>
    <property type="match status" value="1"/>
</dbReference>
<keyword evidence="7 10" id="KW-0479">Metal-binding</keyword>
<dbReference type="OrthoDB" id="9781789at2"/>
<keyword evidence="7" id="KW-0963">Cytoplasm</keyword>
<feature type="binding site" evidence="7 10">
    <location>
        <position position="82"/>
    </location>
    <ligand>
        <name>Mg(2+)</name>
        <dbReference type="ChEBI" id="CHEBI:18420"/>
    </ligand>
</feature>
<dbReference type="GO" id="GO:0005737">
    <property type="term" value="C:cytoplasm"/>
    <property type="evidence" value="ECO:0007669"/>
    <property type="project" value="UniProtKB-SubCell"/>
</dbReference>
<dbReference type="NCBIfam" id="NF001452">
    <property type="entry name" value="PRK00311.1"/>
    <property type="match status" value="1"/>
</dbReference>
<gene>
    <name evidence="7 11" type="primary">panB</name>
    <name evidence="11" type="ORF">FG382_01980</name>
</gene>
<dbReference type="PANTHER" id="PTHR20881">
    <property type="entry name" value="3-METHYL-2-OXOBUTANOATE HYDROXYMETHYLTRANSFERASE"/>
    <property type="match status" value="1"/>
</dbReference>
<evidence type="ECO:0000256" key="8">
    <source>
        <dbReference type="PIRSR" id="PIRSR000388-1"/>
    </source>
</evidence>
<keyword evidence="12" id="KW-1185">Reference proteome</keyword>
<feature type="active site" description="Proton acceptor" evidence="7 8">
    <location>
        <position position="181"/>
    </location>
</feature>
<dbReference type="GO" id="GO:0032259">
    <property type="term" value="P:methylation"/>
    <property type="evidence" value="ECO:0007669"/>
    <property type="project" value="UniProtKB-KW"/>
</dbReference>
<dbReference type="SUPFAM" id="SSF51621">
    <property type="entry name" value="Phosphoenolpyruvate/pyruvate domain"/>
    <property type="match status" value="1"/>
</dbReference>
<dbReference type="Gene3D" id="3.20.20.60">
    <property type="entry name" value="Phosphoenolpyruvate-binding domains"/>
    <property type="match status" value="1"/>
</dbReference>
<keyword evidence="4 7" id="KW-0566">Pantothenate biosynthesis</keyword>
<evidence type="ECO:0000256" key="9">
    <source>
        <dbReference type="PIRSR" id="PIRSR000388-2"/>
    </source>
</evidence>